<protein>
    <recommendedName>
        <fullName evidence="3">DUF2188 domain-containing protein</fullName>
    </recommendedName>
</protein>
<dbReference type="RefSeq" id="WP_192754704.1">
    <property type="nucleotide sequence ID" value="NZ_BAABJL010000178.1"/>
</dbReference>
<dbReference type="Pfam" id="PF09954">
    <property type="entry name" value="DUF2188"/>
    <property type="match status" value="1"/>
</dbReference>
<dbReference type="InterPro" id="IPR018691">
    <property type="entry name" value="DUF2188"/>
</dbReference>
<reference evidence="1" key="1">
    <citation type="submission" date="2020-10" db="EMBL/GenBank/DDBJ databases">
        <title>Sequencing the genomes of 1000 actinobacteria strains.</title>
        <authorList>
            <person name="Klenk H.-P."/>
        </authorList>
    </citation>
    <scope>NUCLEOTIDE SEQUENCE</scope>
    <source>
        <strain evidence="1">DSM 45354</strain>
    </source>
</reference>
<evidence type="ECO:0000313" key="2">
    <source>
        <dbReference type="Proteomes" id="UP000638648"/>
    </source>
</evidence>
<comment type="caution">
    <text evidence="1">The sequence shown here is derived from an EMBL/GenBank/DDBJ whole genome shotgun (WGS) entry which is preliminary data.</text>
</comment>
<gene>
    <name evidence="1" type="ORF">HEB94_008346</name>
</gene>
<sequence length="89" mass="10401">MIIQPRFVEFHVHPHRRVWRVYRDGELLSLHCEKDLAVEEARRLARAHAPSRMTIHAPSGRIETEHTYWPDIIAVTNEDVRPGHGTFPS</sequence>
<evidence type="ECO:0000313" key="1">
    <source>
        <dbReference type="EMBL" id="MBE1611498.1"/>
    </source>
</evidence>
<dbReference type="Proteomes" id="UP000638648">
    <property type="component" value="Unassembled WGS sequence"/>
</dbReference>
<evidence type="ECO:0008006" key="3">
    <source>
        <dbReference type="Google" id="ProtNLM"/>
    </source>
</evidence>
<keyword evidence="2" id="KW-1185">Reference proteome</keyword>
<dbReference type="AlphaFoldDB" id="A0A927N5S3"/>
<organism evidence="1 2">
    <name type="scientific">Actinopolymorpha pittospori</name>
    <dbReference type="NCBI Taxonomy" id="648752"/>
    <lineage>
        <taxon>Bacteria</taxon>
        <taxon>Bacillati</taxon>
        <taxon>Actinomycetota</taxon>
        <taxon>Actinomycetes</taxon>
        <taxon>Propionibacteriales</taxon>
        <taxon>Actinopolymorphaceae</taxon>
        <taxon>Actinopolymorpha</taxon>
    </lineage>
</organism>
<proteinExistence type="predicted"/>
<accession>A0A927N5S3</accession>
<name>A0A927N5S3_9ACTN</name>
<dbReference type="EMBL" id="JADBEM010000001">
    <property type="protein sequence ID" value="MBE1611498.1"/>
    <property type="molecule type" value="Genomic_DNA"/>
</dbReference>